<keyword evidence="1 3" id="KW-0479">Metal-binding</keyword>
<reference evidence="6" key="1">
    <citation type="submission" date="2020-08" db="EMBL/GenBank/DDBJ databases">
        <title>Genome public.</title>
        <authorList>
            <person name="Liu C."/>
            <person name="Sun Q."/>
        </authorList>
    </citation>
    <scope>NUCLEOTIDE SEQUENCE</scope>
    <source>
        <strain evidence="6">NSJ-54</strain>
    </source>
</reference>
<dbReference type="PANTHER" id="PTHR46112:SF3">
    <property type="entry name" value="AMINOPEPTIDASE YPDF"/>
    <property type="match status" value="1"/>
</dbReference>
<dbReference type="InterPro" id="IPR036005">
    <property type="entry name" value="Creatinase/aminopeptidase-like"/>
</dbReference>
<dbReference type="Pfam" id="PF00557">
    <property type="entry name" value="Peptidase_M24"/>
    <property type="match status" value="1"/>
</dbReference>
<sequence length="358" mass="39149">MNTQRLARLCAKMEGKGLDQLILSHPTHIKYLTGLSLSGGERLLTLNIRRSGEARFVANRLFPLSEDCGVEIVWYSDWDDCVGVLASTLSDGETVGLDHNFASGFALALAGKKPQVRLVPGSGAIDEVRMIKEPEEIALMRLSSRANDQCMDGLIRSIRGDLSERELADHLYDLSRQAGTDGYAGGAIISYGENAVDAHHAADATALHPGDNIVMDFGFGYHGYRSDMTRTVFYRQVSPELGKIYEIVLEAQLAAVDAVRPGVRFSEIDRAAREIIERAGYGEYLPHRVGHGIGLDVHEPPYVVGGNAMKLLPGMIFSIEPGIYKPGVGGVRIEDLMLVTPEGSENLNHYTKQMQIIP</sequence>
<evidence type="ECO:0000259" key="4">
    <source>
        <dbReference type="Pfam" id="PF00557"/>
    </source>
</evidence>
<evidence type="ECO:0000259" key="5">
    <source>
        <dbReference type="Pfam" id="PF01321"/>
    </source>
</evidence>
<protein>
    <submittedName>
        <fullName evidence="6">Aminopeptidase P family protein</fullName>
    </submittedName>
</protein>
<dbReference type="GO" id="GO:0046872">
    <property type="term" value="F:metal ion binding"/>
    <property type="evidence" value="ECO:0007669"/>
    <property type="project" value="UniProtKB-KW"/>
</dbReference>
<dbReference type="EMBL" id="JACRTC010000005">
    <property type="protein sequence ID" value="MBC8570718.1"/>
    <property type="molecule type" value="Genomic_DNA"/>
</dbReference>
<evidence type="ECO:0000313" key="6">
    <source>
        <dbReference type="EMBL" id="MBC8570718.1"/>
    </source>
</evidence>
<dbReference type="SUPFAM" id="SSF55920">
    <property type="entry name" value="Creatinase/aminopeptidase"/>
    <property type="match status" value="1"/>
</dbReference>
<dbReference type="Proteomes" id="UP000660861">
    <property type="component" value="Unassembled WGS sequence"/>
</dbReference>
<evidence type="ECO:0000256" key="3">
    <source>
        <dbReference type="RuleBase" id="RU000590"/>
    </source>
</evidence>
<organism evidence="6 7">
    <name type="scientific">Zongyangia hominis</name>
    <dbReference type="NCBI Taxonomy" id="2763677"/>
    <lineage>
        <taxon>Bacteria</taxon>
        <taxon>Bacillati</taxon>
        <taxon>Bacillota</taxon>
        <taxon>Clostridia</taxon>
        <taxon>Eubacteriales</taxon>
        <taxon>Oscillospiraceae</taxon>
        <taxon>Zongyangia</taxon>
    </lineage>
</organism>
<evidence type="ECO:0000256" key="1">
    <source>
        <dbReference type="ARBA" id="ARBA00022723"/>
    </source>
</evidence>
<feature type="domain" description="Peptidase M24" evidence="4">
    <location>
        <begin position="139"/>
        <end position="340"/>
    </location>
</feature>
<dbReference type="InterPro" id="IPR029149">
    <property type="entry name" value="Creatin/AminoP/Spt16_N"/>
</dbReference>
<comment type="caution">
    <text evidence="6">The sequence shown here is derived from an EMBL/GenBank/DDBJ whole genome shotgun (WGS) entry which is preliminary data.</text>
</comment>
<dbReference type="AlphaFoldDB" id="A0A926EBG6"/>
<dbReference type="GO" id="GO:0004177">
    <property type="term" value="F:aminopeptidase activity"/>
    <property type="evidence" value="ECO:0007669"/>
    <property type="project" value="UniProtKB-KW"/>
</dbReference>
<evidence type="ECO:0000313" key="7">
    <source>
        <dbReference type="Proteomes" id="UP000660861"/>
    </source>
</evidence>
<dbReference type="InterPro" id="IPR050659">
    <property type="entry name" value="Peptidase_M24B"/>
</dbReference>
<dbReference type="InterPro" id="IPR000587">
    <property type="entry name" value="Creatinase_N"/>
</dbReference>
<dbReference type="SUPFAM" id="SSF53092">
    <property type="entry name" value="Creatinase/prolidase N-terminal domain"/>
    <property type="match status" value="1"/>
</dbReference>
<dbReference type="InterPro" id="IPR001131">
    <property type="entry name" value="Peptidase_M24B_aminopep-P_CS"/>
</dbReference>
<dbReference type="Pfam" id="PF01321">
    <property type="entry name" value="Creatinase_N"/>
    <property type="match status" value="1"/>
</dbReference>
<keyword evidence="7" id="KW-1185">Reference proteome</keyword>
<evidence type="ECO:0000256" key="2">
    <source>
        <dbReference type="ARBA" id="ARBA00022801"/>
    </source>
</evidence>
<comment type="similarity">
    <text evidence="3">Belongs to the peptidase M24B family.</text>
</comment>
<accession>A0A926EBG6</accession>
<dbReference type="PROSITE" id="PS00491">
    <property type="entry name" value="PROLINE_PEPTIDASE"/>
    <property type="match status" value="1"/>
</dbReference>
<dbReference type="PANTHER" id="PTHR46112">
    <property type="entry name" value="AMINOPEPTIDASE"/>
    <property type="match status" value="1"/>
</dbReference>
<proteinExistence type="inferred from homology"/>
<keyword evidence="6" id="KW-0645">Protease</keyword>
<keyword evidence="2" id="KW-0378">Hydrolase</keyword>
<gene>
    <name evidence="6" type="ORF">H8709_07745</name>
</gene>
<dbReference type="Gene3D" id="3.90.230.10">
    <property type="entry name" value="Creatinase/methionine aminopeptidase superfamily"/>
    <property type="match status" value="1"/>
</dbReference>
<dbReference type="Gene3D" id="3.40.350.10">
    <property type="entry name" value="Creatinase/prolidase N-terminal domain"/>
    <property type="match status" value="1"/>
</dbReference>
<feature type="domain" description="Creatinase N-terminal" evidence="5">
    <location>
        <begin position="5"/>
        <end position="131"/>
    </location>
</feature>
<keyword evidence="6" id="KW-0031">Aminopeptidase</keyword>
<name>A0A926EBG6_9FIRM</name>
<dbReference type="RefSeq" id="WP_262397815.1">
    <property type="nucleotide sequence ID" value="NZ_JACRTC010000005.1"/>
</dbReference>
<dbReference type="InterPro" id="IPR000994">
    <property type="entry name" value="Pept_M24"/>
</dbReference>